<dbReference type="EMBL" id="FPKR01000007">
    <property type="protein sequence ID" value="SFZ76612.1"/>
    <property type="molecule type" value="Genomic_DNA"/>
</dbReference>
<keyword evidence="7" id="KW-1185">Reference proteome</keyword>
<dbReference type="InterPro" id="IPR050884">
    <property type="entry name" value="CNP_phosphodiesterase-III"/>
</dbReference>
<evidence type="ECO:0000256" key="4">
    <source>
        <dbReference type="ARBA" id="ARBA00025742"/>
    </source>
</evidence>
<name>A0A1K2HIF4_9NEIS</name>
<accession>A0A1K2HIF4</accession>
<protein>
    <submittedName>
        <fullName evidence="6">3',5'-cyclic AMP phosphodiesterase CpdA</fullName>
    </submittedName>
</protein>
<keyword evidence="1" id="KW-0479">Metal-binding</keyword>
<dbReference type="STRING" id="1121279.SAMN02745887_02029"/>
<dbReference type="InterPro" id="IPR004843">
    <property type="entry name" value="Calcineurin-like_PHP"/>
</dbReference>
<evidence type="ECO:0000259" key="5">
    <source>
        <dbReference type="Pfam" id="PF00149"/>
    </source>
</evidence>
<dbReference type="Proteomes" id="UP000186513">
    <property type="component" value="Unassembled WGS sequence"/>
</dbReference>
<feature type="domain" description="Calcineurin-like phosphoesterase" evidence="5">
    <location>
        <begin position="4"/>
        <end position="191"/>
    </location>
</feature>
<dbReference type="RefSeq" id="WP_072428535.1">
    <property type="nucleotide sequence ID" value="NZ_FPKR01000007.1"/>
</dbReference>
<organism evidence="6 7">
    <name type="scientific">Chitinimonas taiwanensis DSM 18899</name>
    <dbReference type="NCBI Taxonomy" id="1121279"/>
    <lineage>
        <taxon>Bacteria</taxon>
        <taxon>Pseudomonadati</taxon>
        <taxon>Pseudomonadota</taxon>
        <taxon>Betaproteobacteria</taxon>
        <taxon>Neisseriales</taxon>
        <taxon>Chitinibacteraceae</taxon>
        <taxon>Chitinimonas</taxon>
    </lineage>
</organism>
<dbReference type="OrthoDB" id="9811542at2"/>
<dbReference type="GO" id="GO:0016787">
    <property type="term" value="F:hydrolase activity"/>
    <property type="evidence" value="ECO:0007669"/>
    <property type="project" value="UniProtKB-KW"/>
</dbReference>
<keyword evidence="2" id="KW-0378">Hydrolase</keyword>
<dbReference type="InterPro" id="IPR029052">
    <property type="entry name" value="Metallo-depent_PP-like"/>
</dbReference>
<dbReference type="SUPFAM" id="SSF56300">
    <property type="entry name" value="Metallo-dependent phosphatases"/>
    <property type="match status" value="1"/>
</dbReference>
<dbReference type="Gene3D" id="3.60.21.10">
    <property type="match status" value="1"/>
</dbReference>
<evidence type="ECO:0000256" key="3">
    <source>
        <dbReference type="ARBA" id="ARBA00023004"/>
    </source>
</evidence>
<evidence type="ECO:0000256" key="2">
    <source>
        <dbReference type="ARBA" id="ARBA00022801"/>
    </source>
</evidence>
<evidence type="ECO:0000313" key="6">
    <source>
        <dbReference type="EMBL" id="SFZ76612.1"/>
    </source>
</evidence>
<gene>
    <name evidence="6" type="ORF">SAMN02745887_02029</name>
</gene>
<sequence>MSVLLQLSDPHFGTEQPALIEALHALVASQRPDVLLLSGDITQRARRAQFAAARALVDSLNIPHCLALPGNHDIPLFNPLARLCWPYANYLGAFGPELEPVLERDDLLLIGVNTTRPWRHKHGEVSAEQIAAVAQRLQQARRGQLCVVVTHQPLHVIAARDRRNLLRGHAEALASWTAAGAQLFLGGHIHLPYVRALPGGSWVAQAGTGLSRRVRAGAPNSVNLIRCGAAADDQGCLVEQWDCLPGGRFTLLRQTRLPVGSD</sequence>
<dbReference type="PANTHER" id="PTHR42988:SF2">
    <property type="entry name" value="CYCLIC NUCLEOTIDE PHOSPHODIESTERASE CBUA0032-RELATED"/>
    <property type="match status" value="1"/>
</dbReference>
<evidence type="ECO:0000313" key="7">
    <source>
        <dbReference type="Proteomes" id="UP000186513"/>
    </source>
</evidence>
<reference evidence="6 7" key="1">
    <citation type="submission" date="2016-11" db="EMBL/GenBank/DDBJ databases">
        <authorList>
            <person name="Jaros S."/>
            <person name="Januszkiewicz K."/>
            <person name="Wedrychowicz H."/>
        </authorList>
    </citation>
    <scope>NUCLEOTIDE SEQUENCE [LARGE SCALE GENOMIC DNA]</scope>
    <source>
        <strain evidence="6 7">DSM 18899</strain>
    </source>
</reference>
<dbReference type="GO" id="GO:0046872">
    <property type="term" value="F:metal ion binding"/>
    <property type="evidence" value="ECO:0007669"/>
    <property type="project" value="UniProtKB-KW"/>
</dbReference>
<proteinExistence type="inferred from homology"/>
<dbReference type="PANTHER" id="PTHR42988">
    <property type="entry name" value="PHOSPHOHYDROLASE"/>
    <property type="match status" value="1"/>
</dbReference>
<comment type="similarity">
    <text evidence="4">Belongs to the cyclic nucleotide phosphodiesterase class-III family.</text>
</comment>
<evidence type="ECO:0000256" key="1">
    <source>
        <dbReference type="ARBA" id="ARBA00022723"/>
    </source>
</evidence>
<dbReference type="Pfam" id="PF00149">
    <property type="entry name" value="Metallophos"/>
    <property type="match status" value="1"/>
</dbReference>
<dbReference type="AlphaFoldDB" id="A0A1K2HIF4"/>
<keyword evidence="3" id="KW-0408">Iron</keyword>